<feature type="domain" description="ParB-like N-terminal" evidence="5">
    <location>
        <begin position="56"/>
        <end position="148"/>
    </location>
</feature>
<dbReference type="InterPro" id="IPR041468">
    <property type="entry name" value="HTH_ParB/Spo0J"/>
</dbReference>
<dbReference type="Gene3D" id="3.90.1530.30">
    <property type="match status" value="1"/>
</dbReference>
<dbReference type="InterPro" id="IPR003115">
    <property type="entry name" value="ParB_N"/>
</dbReference>
<evidence type="ECO:0000313" key="7">
    <source>
        <dbReference type="Proteomes" id="UP000321083"/>
    </source>
</evidence>
<dbReference type="InterPro" id="IPR004437">
    <property type="entry name" value="ParB/RepB/Spo0J"/>
</dbReference>
<feature type="region of interest" description="Disordered" evidence="4">
    <location>
        <begin position="250"/>
        <end position="275"/>
    </location>
</feature>
<dbReference type="Proteomes" id="UP000321083">
    <property type="component" value="Unassembled WGS sequence"/>
</dbReference>
<dbReference type="InterPro" id="IPR057240">
    <property type="entry name" value="ParB_dimer_C"/>
</dbReference>
<accession>A0A5C6ME68</accession>
<sequence>MEAQAFESTGGSSVVRRRLGRGLSALLGGGGDAEGQEGSGIIPMHQPSAAPAPGTDDIALEMIERSPSQPRRDFDQAAIDELADSIRRHGMLQPMLVRKREDGEPGYQLIAGERRWRAAQQIGLERVPCRVIQFSDRQASEAALEENLKREDLNVLEKALAFREYLDRFGGTIEDLARQLSMSRANVSNIMRLLELPEPVQQLVRSDRLSAGHARAMLPLSAAQQLLLAEQIEKDQLSVRKVEEIVRDLLSQPESPPEAVDAGEPGTSEPPEPSNHVLSLQAALRDVLGAKIEIRLRKNDAGQIVIHFRGNDDFERLVGRLRKAS</sequence>
<dbReference type="GO" id="GO:0003677">
    <property type="term" value="F:DNA binding"/>
    <property type="evidence" value="ECO:0007669"/>
    <property type="project" value="UniProtKB-KW"/>
</dbReference>
<dbReference type="FunFam" id="1.10.10.2830:FF:000001">
    <property type="entry name" value="Chromosome partitioning protein ParB"/>
    <property type="match status" value="1"/>
</dbReference>
<dbReference type="InterPro" id="IPR036086">
    <property type="entry name" value="ParB/Sulfiredoxin_sf"/>
</dbReference>
<reference evidence="6 7" key="1">
    <citation type="submission" date="2019-08" db="EMBL/GenBank/DDBJ databases">
        <title>100 year-old enigma solved: identification of Planctomyces bekefii, the type genus and species of the phylum Planctomycetes.</title>
        <authorList>
            <person name="Svetlana D.N."/>
            <person name="Overmann J."/>
        </authorList>
    </citation>
    <scope>NUCLEOTIDE SEQUENCE [LARGE SCALE GENOMIC DNA]</scope>
    <source>
        <strain evidence="6">Phe10_nw2017</strain>
    </source>
</reference>
<dbReference type="SUPFAM" id="SSF109709">
    <property type="entry name" value="KorB DNA-binding domain-like"/>
    <property type="match status" value="1"/>
</dbReference>
<dbReference type="Pfam" id="PF23552">
    <property type="entry name" value="ParB_C"/>
    <property type="match status" value="1"/>
</dbReference>
<evidence type="ECO:0000313" key="6">
    <source>
        <dbReference type="EMBL" id="TWW12680.1"/>
    </source>
</evidence>
<evidence type="ECO:0000256" key="3">
    <source>
        <dbReference type="ARBA" id="ARBA00023125"/>
    </source>
</evidence>
<reference evidence="6 7" key="2">
    <citation type="submission" date="2019-08" db="EMBL/GenBank/DDBJ databases">
        <authorList>
            <person name="Henke P."/>
        </authorList>
    </citation>
    <scope>NUCLEOTIDE SEQUENCE [LARGE SCALE GENOMIC DNA]</scope>
    <source>
        <strain evidence="6">Phe10_nw2017</strain>
    </source>
</reference>
<dbReference type="InterPro" id="IPR050336">
    <property type="entry name" value="Chromosome_partition/occlusion"/>
</dbReference>
<evidence type="ECO:0000259" key="5">
    <source>
        <dbReference type="SMART" id="SM00470"/>
    </source>
</evidence>
<name>A0A5C6ME68_9PLAN</name>
<comment type="similarity">
    <text evidence="1">Belongs to the ParB family.</text>
</comment>
<evidence type="ECO:0000256" key="2">
    <source>
        <dbReference type="ARBA" id="ARBA00022829"/>
    </source>
</evidence>
<dbReference type="SMART" id="SM00470">
    <property type="entry name" value="ParB"/>
    <property type="match status" value="1"/>
</dbReference>
<dbReference type="SUPFAM" id="SSF110849">
    <property type="entry name" value="ParB/Sulfiredoxin"/>
    <property type="match status" value="1"/>
</dbReference>
<keyword evidence="7" id="KW-1185">Reference proteome</keyword>
<dbReference type="Pfam" id="PF17762">
    <property type="entry name" value="HTH_ParB"/>
    <property type="match status" value="1"/>
</dbReference>
<gene>
    <name evidence="6" type="primary">parB</name>
    <name evidence="6" type="ORF">E3A20_00550</name>
</gene>
<evidence type="ECO:0000256" key="1">
    <source>
        <dbReference type="ARBA" id="ARBA00006295"/>
    </source>
</evidence>
<dbReference type="EMBL" id="SRHE01000004">
    <property type="protein sequence ID" value="TWW12680.1"/>
    <property type="molecule type" value="Genomic_DNA"/>
</dbReference>
<dbReference type="AlphaFoldDB" id="A0A5C6ME68"/>
<dbReference type="Pfam" id="PF02195">
    <property type="entry name" value="ParB_N"/>
    <property type="match status" value="1"/>
</dbReference>
<evidence type="ECO:0000256" key="4">
    <source>
        <dbReference type="SAM" id="MobiDB-lite"/>
    </source>
</evidence>
<organism evidence="6 7">
    <name type="scientific">Planctomyces bekefii</name>
    <dbReference type="NCBI Taxonomy" id="1653850"/>
    <lineage>
        <taxon>Bacteria</taxon>
        <taxon>Pseudomonadati</taxon>
        <taxon>Planctomycetota</taxon>
        <taxon>Planctomycetia</taxon>
        <taxon>Planctomycetales</taxon>
        <taxon>Planctomycetaceae</taxon>
        <taxon>Planctomyces</taxon>
    </lineage>
</organism>
<keyword evidence="2" id="KW-0159">Chromosome partition</keyword>
<proteinExistence type="inferred from homology"/>
<dbReference type="GO" id="GO:0045881">
    <property type="term" value="P:positive regulation of sporulation resulting in formation of a cellular spore"/>
    <property type="evidence" value="ECO:0007669"/>
    <property type="project" value="TreeGrafter"/>
</dbReference>
<dbReference type="CDD" id="cd16393">
    <property type="entry name" value="SPO0J_N"/>
    <property type="match status" value="1"/>
</dbReference>
<dbReference type="FunFam" id="3.90.1530.30:FF:000001">
    <property type="entry name" value="Chromosome partitioning protein ParB"/>
    <property type="match status" value="1"/>
</dbReference>
<protein>
    <submittedName>
        <fullName evidence="6">Chromosome partitioning protein ParB</fullName>
    </submittedName>
</protein>
<dbReference type="PANTHER" id="PTHR33375">
    <property type="entry name" value="CHROMOSOME-PARTITIONING PROTEIN PARB-RELATED"/>
    <property type="match status" value="1"/>
</dbReference>
<comment type="caution">
    <text evidence="6">The sequence shown here is derived from an EMBL/GenBank/DDBJ whole genome shotgun (WGS) entry which is preliminary data.</text>
</comment>
<dbReference type="NCBIfam" id="TIGR00180">
    <property type="entry name" value="parB_part"/>
    <property type="match status" value="1"/>
</dbReference>
<feature type="region of interest" description="Disordered" evidence="4">
    <location>
        <begin position="27"/>
        <end position="54"/>
    </location>
</feature>
<keyword evidence="3" id="KW-0238">DNA-binding</keyword>
<dbReference type="PANTHER" id="PTHR33375:SF1">
    <property type="entry name" value="CHROMOSOME-PARTITIONING PROTEIN PARB-RELATED"/>
    <property type="match status" value="1"/>
</dbReference>
<dbReference type="Gene3D" id="1.10.10.2830">
    <property type="match status" value="1"/>
</dbReference>
<dbReference type="GO" id="GO:0007059">
    <property type="term" value="P:chromosome segregation"/>
    <property type="evidence" value="ECO:0007669"/>
    <property type="project" value="UniProtKB-KW"/>
</dbReference>
<dbReference type="GO" id="GO:0005694">
    <property type="term" value="C:chromosome"/>
    <property type="evidence" value="ECO:0007669"/>
    <property type="project" value="TreeGrafter"/>
</dbReference>